<evidence type="ECO:0000313" key="9">
    <source>
        <dbReference type="EMBL" id="OXA55157.1"/>
    </source>
</evidence>
<keyword evidence="3" id="KW-0677">Repeat</keyword>
<dbReference type="InterPro" id="IPR000742">
    <property type="entry name" value="EGF"/>
</dbReference>
<feature type="compositionally biased region" description="Low complexity" evidence="6">
    <location>
        <begin position="394"/>
        <end position="405"/>
    </location>
</feature>
<feature type="disulfide bond" evidence="5">
    <location>
        <begin position="5097"/>
        <end position="5106"/>
    </location>
</feature>
<feature type="region of interest" description="Disordered" evidence="6">
    <location>
        <begin position="2269"/>
        <end position="2289"/>
    </location>
</feature>
<feature type="compositionally biased region" description="Low complexity" evidence="6">
    <location>
        <begin position="3453"/>
        <end position="3479"/>
    </location>
</feature>
<feature type="region of interest" description="Disordered" evidence="6">
    <location>
        <begin position="3157"/>
        <end position="3334"/>
    </location>
</feature>
<feature type="compositionally biased region" description="Low complexity" evidence="6">
    <location>
        <begin position="3719"/>
        <end position="3733"/>
    </location>
</feature>
<feature type="region of interest" description="Disordered" evidence="6">
    <location>
        <begin position="3715"/>
        <end position="3741"/>
    </location>
</feature>
<feature type="compositionally biased region" description="Polar residues" evidence="6">
    <location>
        <begin position="3533"/>
        <end position="3546"/>
    </location>
</feature>
<feature type="compositionally biased region" description="Low complexity" evidence="6">
    <location>
        <begin position="912"/>
        <end position="937"/>
    </location>
</feature>
<gene>
    <name evidence="9" type="ORF">Fcan01_09183</name>
</gene>
<feature type="region of interest" description="Disordered" evidence="6">
    <location>
        <begin position="2753"/>
        <end position="2776"/>
    </location>
</feature>
<evidence type="ECO:0000256" key="7">
    <source>
        <dbReference type="SAM" id="Phobius"/>
    </source>
</evidence>
<evidence type="ECO:0000256" key="4">
    <source>
        <dbReference type="ARBA" id="ARBA00023157"/>
    </source>
</evidence>
<feature type="compositionally biased region" description="Polar residues" evidence="6">
    <location>
        <begin position="4166"/>
        <end position="4190"/>
    </location>
</feature>
<feature type="region of interest" description="Disordered" evidence="6">
    <location>
        <begin position="3522"/>
        <end position="3546"/>
    </location>
</feature>
<feature type="compositionally biased region" description="Basic and acidic residues" evidence="6">
    <location>
        <begin position="3127"/>
        <end position="3137"/>
    </location>
</feature>
<dbReference type="PROSITE" id="PS00022">
    <property type="entry name" value="EGF_1"/>
    <property type="match status" value="1"/>
</dbReference>
<evidence type="ECO:0000313" key="10">
    <source>
        <dbReference type="Proteomes" id="UP000198287"/>
    </source>
</evidence>
<dbReference type="Gene3D" id="2.10.25.10">
    <property type="entry name" value="Laminin"/>
    <property type="match status" value="1"/>
</dbReference>
<dbReference type="OrthoDB" id="10040649at2759"/>
<feature type="transmembrane region" description="Helical" evidence="7">
    <location>
        <begin position="5112"/>
        <end position="5135"/>
    </location>
</feature>
<comment type="caution">
    <text evidence="9">The sequence shown here is derived from an EMBL/GenBank/DDBJ whole genome shotgun (WGS) entry which is preliminary data.</text>
</comment>
<feature type="compositionally biased region" description="Pro residues" evidence="6">
    <location>
        <begin position="3010"/>
        <end position="3027"/>
    </location>
</feature>
<evidence type="ECO:0000256" key="1">
    <source>
        <dbReference type="ARBA" id="ARBA00022536"/>
    </source>
</evidence>
<feature type="compositionally biased region" description="Acidic residues" evidence="6">
    <location>
        <begin position="4363"/>
        <end position="4372"/>
    </location>
</feature>
<dbReference type="InterPro" id="IPR001881">
    <property type="entry name" value="EGF-like_Ca-bd_dom"/>
</dbReference>
<feature type="domain" description="EGF-like" evidence="8">
    <location>
        <begin position="5071"/>
        <end position="5107"/>
    </location>
</feature>
<feature type="compositionally biased region" description="Low complexity" evidence="6">
    <location>
        <begin position="690"/>
        <end position="700"/>
    </location>
</feature>
<feature type="region of interest" description="Disordered" evidence="6">
    <location>
        <begin position="2836"/>
        <end position="3140"/>
    </location>
</feature>
<feature type="compositionally biased region" description="Low complexity" evidence="6">
    <location>
        <begin position="1040"/>
        <end position="1075"/>
    </location>
</feature>
<feature type="region of interest" description="Disordered" evidence="6">
    <location>
        <begin position="2196"/>
        <end position="2221"/>
    </location>
</feature>
<evidence type="ECO:0000256" key="2">
    <source>
        <dbReference type="ARBA" id="ARBA00022729"/>
    </source>
</evidence>
<dbReference type="InterPro" id="IPR031866">
    <property type="entry name" value="DUF4758"/>
</dbReference>
<feature type="compositionally biased region" description="Low complexity" evidence="6">
    <location>
        <begin position="3972"/>
        <end position="3985"/>
    </location>
</feature>
<feature type="compositionally biased region" description="Low complexity" evidence="6">
    <location>
        <begin position="1096"/>
        <end position="1110"/>
    </location>
</feature>
<keyword evidence="10" id="KW-1185">Reference proteome</keyword>
<feature type="region of interest" description="Disordered" evidence="6">
    <location>
        <begin position="3812"/>
        <end position="3845"/>
    </location>
</feature>
<feature type="region of interest" description="Disordered" evidence="6">
    <location>
        <begin position="4032"/>
        <end position="4078"/>
    </location>
</feature>
<keyword evidence="4 5" id="KW-1015">Disulfide bond</keyword>
<feature type="compositionally biased region" description="Polar residues" evidence="6">
    <location>
        <begin position="3203"/>
        <end position="3220"/>
    </location>
</feature>
<feature type="compositionally biased region" description="Polar residues" evidence="6">
    <location>
        <begin position="4583"/>
        <end position="4593"/>
    </location>
</feature>
<dbReference type="InterPro" id="IPR000152">
    <property type="entry name" value="EGF-type_Asp/Asn_hydroxyl_site"/>
</dbReference>
<keyword evidence="1 5" id="KW-0245">EGF-like domain</keyword>
<feature type="compositionally biased region" description="Low complexity" evidence="6">
    <location>
        <begin position="294"/>
        <end position="303"/>
    </location>
</feature>
<feature type="region of interest" description="Disordered" evidence="6">
    <location>
        <begin position="3957"/>
        <end position="4020"/>
    </location>
</feature>
<feature type="region of interest" description="Disordered" evidence="6">
    <location>
        <begin position="2585"/>
        <end position="2656"/>
    </location>
</feature>
<feature type="region of interest" description="Disordered" evidence="6">
    <location>
        <begin position="1431"/>
        <end position="1483"/>
    </location>
</feature>
<dbReference type="InterPro" id="IPR018097">
    <property type="entry name" value="EGF_Ca-bd_CS"/>
</dbReference>
<keyword evidence="7" id="KW-0472">Membrane</keyword>
<feature type="compositionally biased region" description="Low complexity" evidence="6">
    <location>
        <begin position="3109"/>
        <end position="3124"/>
    </location>
</feature>
<dbReference type="PROSITE" id="PS50026">
    <property type="entry name" value="EGF_3"/>
    <property type="match status" value="2"/>
</dbReference>
<dbReference type="PANTHER" id="PTHR39072:SF2">
    <property type="match status" value="1"/>
</dbReference>
<keyword evidence="2" id="KW-0732">Signal</keyword>
<evidence type="ECO:0000259" key="8">
    <source>
        <dbReference type="PROSITE" id="PS50026"/>
    </source>
</evidence>
<keyword evidence="7" id="KW-0812">Transmembrane</keyword>
<feature type="compositionally biased region" description="Low complexity" evidence="6">
    <location>
        <begin position="2730"/>
        <end position="2744"/>
    </location>
</feature>
<dbReference type="CDD" id="cd00054">
    <property type="entry name" value="EGF_CA"/>
    <property type="match status" value="1"/>
</dbReference>
<feature type="region of interest" description="Disordered" evidence="6">
    <location>
        <begin position="4291"/>
        <end position="4321"/>
    </location>
</feature>
<feature type="compositionally biased region" description="Polar residues" evidence="6">
    <location>
        <begin position="3432"/>
        <end position="3445"/>
    </location>
</feature>
<dbReference type="EMBL" id="LNIX01000004">
    <property type="protein sequence ID" value="OXA55157.1"/>
    <property type="molecule type" value="Genomic_DNA"/>
</dbReference>
<feature type="compositionally biased region" description="Polar residues" evidence="6">
    <location>
        <begin position="421"/>
        <end position="434"/>
    </location>
</feature>
<feature type="region of interest" description="Disordered" evidence="6">
    <location>
        <begin position="3572"/>
        <end position="3659"/>
    </location>
</feature>
<feature type="region of interest" description="Disordered" evidence="6">
    <location>
        <begin position="5141"/>
        <end position="5185"/>
    </location>
</feature>
<sequence>MSLECLSLQIPAAKRILCSGGKPFTDRMTDLDALWICCSPRTYTYFTSSYLGEKTVINSRLETVTNVITGTVSPTSTQTARAIGGTAKPGEQKVTGNDKDEYEDYATGLLSTIVSTSVHDGTTTLYSTDVFGTLIDGIYAQVLESTSKVVTPTLASAFTRFFPEASESVTGVVSVNEGKTVEAGKDRTTFFATTAYGTVIDGQYAHLVESTSSQKGNAKTDDAAQFQKTGLVRVIDGTLVEGDHTTFYTSSILGTFVDGQYAQVIESTSRFIINPTKTEDGLVSKTVFVDVESSVTESSSSQNNDDDDEAVTTTTEKDKSSSEEVTTKKLGIVPPRPRFGSGNRASSSRLSFTGSSKVAPTITPFASRSRPSGFTPRKRTSTPVIVASKTEDASSSSSPSTSVLSRGGFQAKRRFQKPGGDSNNVNADGTTTPTPALPASRSRGNGRFTKPVVGGKSRFDKSNSAASASSASISPSSASGGTGSSGGSFSKSRSTFAPRGSSVAGGGRSRTSVPGGIRATSSLGGVRSGASSSSRFVPGGRGRASSSAINPTATQTSTVTPTLLSSPAVSEYTDTEYEYTDGGSSSTVSTTSSTTESPRSRYGGGGNRFRLSNKLSTPTATGTTTSRPTTRGSPLNLRRFSKPTIPTRGTTTPAPVTSSTAEGGDDTSISKPTNDQEYTLENEYDVESPSTSTTTTTSTTKPIGGRAPFGSRKPLTASSAPRPTSRPAPVPANRGRAAATTSAPVAQTTTRRIYTPRPRPAGSLFPKAVGPLARTTTTVSPAHADEEYYEEGEFEYQESKNLPNPDQLVLNAGSSNATVTTQQVAAGSELSPMRVQAPPDMVSDIFGVHPSSSVGLQEEDDAAASLLSRRRKRSPNSRQVSPSEYALLIHSIYNNNYYGARTARNTLRSNFPSRSSPFSSTYSSNSGSSNLNSKPNSRISSGQNSDYEYEYVYDTDDQQQPAPPSPPRTTAASPPPPPPPRQLSPSSRFRGRIQPTPASTTASPARRTPFTLTHNTNSANNNNNIRTPTRSRGPTRASAPSSTSRPFIPSRPRSSSSRNSRPSTDSRLTTTTSRTSRFRNRYNSRDSLTTPAPPLSRSSSNSANSRFGSALTRSRGSSSINSNPDPVFEPSATITVTHYVPAETSIPFVNGKSTEYKTVVTQSPSVQVLAPYQYTQSDYLGKPALVIISEETSMPSFGVTEVTRYLIRESPTTSVTFTPTTIRGRKTSFSHIVPSTVYSVEPLISTITGPLLNPLGNNPLQDNSQLTNLLLNQLLGQGLLNPGNLLALQQNPGGSLLLNNNNNNEPATPFTQYNTKTTSYVTTVTDFTSTIVKITLHGKPLKSTIVESSTHIITATEFITESTIISPTATAPQLAQQQSLLLSPQQQQPNNLLLQNLLQLQQQQLLQQQQIQNPILATPPAFLQQQATQLLATPQPPPTPPAPSDSNSKKDKDHNQGEESVQKVNSKAPESPSPPPKPASSVVTLYVSGKNPGEFSTVLQTVAVTQSRKRRDVEATESLYKIWDDMTTGNEISGSLTTQGDDNVFHLEDSYSYSDPFGGATLSLREYGDSLPTDSLESVLGGGVGSVVQVQQVPLVLSINATEQRVSGGRLFIQNARNLRTKVMSNGVEVIVRGLKTALVGFEKTPWLPQKVTPSKPVTLPGHTVSKQFHLKDNPGKQANGIGQLLQSIVRSATPDLVTKTMLTTFTYKTTILKRTNTIIKSHEEVGGYFFVALFSILGRLQHNHAAVPISHKSDALSAPGDFDDNPPTRLVRLASRDLPYITDTHTTTYIYQNTFTVGGLPMVLTSRETVSNAVTLPGYLPTERHPEPIRSTPTFETETHYSTYTFSKTLKDRSSEKVVTTRETVTQVIITEELVPVRTSLPVPTATNGITYFTTFTHLQTQLGSLGDLTVRTSTSVQSNVVKPEASFSRNRETTGLTTTLAQTKTLTPVLLYATKVFYTSYTYYTTVRHKDSTNGPAKIHSRTQVVSRVVTEALQTAFDVSYVNKLKSSYLSRHSTLLDVTSSVQEIIPTKTIDASEVEGVTTLVTQQVIHPHWPKDDERLSVEIEPSRIAPNFVEHHQQRPFSKPVLTRTPVISSSEEHFDEVKEGVHKIVSVLTDTKLPAKVNHINLKPSRTSEIDDFLLPRPTASINVIGEDDDTFLQEEEEVTQPNSDDFAEMSITELSLDDGDDALTLRPVSHVPTPPLRTSTERSEPTSKGPLKLKPYIIQNKIPIKDQNVELDLFPEIGPPPKKPVIVDYPPDYEGHEDDEPVVITPPAVTKSSSSSSLDKRKGSVTLISASSSFGGGIVSPTKEILSLISEMTDASEESDDNVTPPKIYNIPTTFDTEAFNQQEEDKKNNKTQNYGGQKIVNVTIPGISDDVPEEEEPVMETTPADSEEVTNSDEEEADPSSDDLTIVEDTIPSPSQSNDTSTTDVLASSETTSTNSTELADDDDDLDSDLITTPVSTGEDDVSNKNSSGEAELATILPTTLVEHEDLLAPEEETTGPSKLDELFTSEELAFISTGRPENKKKTTTRYTTSKRPTKKNKNKNRYPTNSALIPFSDEFDSGESSTNVYALAPVRFPSFSSPEESDEQQDKQDSKDKNNNSDEDDNSSESVETKNKNKKSAKKRPRQPRPPHQSSSSNNNNMNTFSGPSKSAISFPIAAGGGTAIATAATNAFNWKPLLNLGAIGLGGLGAFGTTKLGPLFNSVAGYMKGAILPISRNDTQHNNNNNNNNKNNNKMHNYYKHNPKKSTIGGGDKGLRRPYYQRPPNVDAPISQHAEHIYIPLKNENEAISNYRFSDGGIIRRPVITHAQEPNFRPLANGREPDFVAGPLPPPVHHHYPGGGDGGIEMPDFPPKHNYNFAPPHDNQPNIFTEQENGEYDNQPSLHKHGDPSPGPFLENNNQHQHHDENNNDENPEGKTDFILKPLHNLINGKPPFGNSNNQRPGWITPVLRPTHATGGGNNNYVNKPGPVRIPPGNQIKPIFKPRPGPASIEMINEIKDTISRPPPYNLDEPPPPPPPNSPQLFLPQRNHNKPNGNNNYGNRLPPAPQGPLRINIPGLNLHSDEVTNNELPTPWLPKTPAGHERYNENPFKDGQLNPPRIINNQNNNDQNENTAQAASHESFDSHGDDQRPFFNQQGFITRDHFNEIMANSSTRPRPQGPNNFNNGEPPAFMARPGMRPISPFHRPPLLMGEDSQHPNFGQQSPPKSYFNSNMGFPPRNELERFRPEDHQNRPPFKPIGESNEVIVYPPNFDSNRRPPPLPQPPQPPRQEYFDPPLFGGHQGGHSHEDTTRIRPTPPPPPALEDHFPPSRLPPWPNSGPGPGQLPGRFPSPMNIFDAPELVKDKNVVVNTNPTNIQRIVDPPHIMRRPPQLPPNPPSTVYIVEEELHKDDDFDSNFIKNHKTNPNLGNLNNHKNFSGGGSRERFTTSTSPTNNVQNKGYTFPKWKSTTPTTPTTTREVTTTTSSPTNNNSTTTNRALISRLFIRRFTTTTTTTTARPALPSSSTPFSTRVLPPWMSIKTKPPPPQSTTANPTTSPPKTSLPIFNTNLMNDLINFEEKFKQKYGVRKPSTLSSEASSYPTHAHDKPSLEQEDEELNVSIYSEEEEDGDPYQQNLHNHRDQDHASSTAGNGTDLDLDNDDVLHPNHHPIHKPPIDVTKYLKDVDEDEFGQLYQGTEDKDTVVDPVNQQIIKSPLDNSHTQRRNNLTLTPFMRRSTTTTTTTPEPTSESAEGGTTENTYQTLSVSEEEKILQKFTPPAHIEFTSNPPGGSNLWWPTTFRPKNNNRVMLIGQNFDTPTTYRPSSADNHNHNDIQPAASNGISSRRPFLALNPNNNKRPAPQGGMASFYDDEESMGQIKMKNSEIHKLPTYIKRPSPGLGIALVRPEEMQEYEKEISGEAGFDRGSEVGNIREKLNKVADKIKEYPEFPEDNASPEVGQDISIEIEKMTTKPVTDTKIQIVRPPPVKNQSTLVVVTTSSSRPTTGKHDKNNEGSSPEVQVHLGGQQDGIDPQNGNGHRESSYIYEEEYYDDDDDAKSGEGDDNGPPSGERRPSNGVTPQGKIVFFPKPKPTPSAAVVSLPPPPPPPFHHIAGHKVNNNQNNFQQQQRPPPPPPLPMHNLHHHPHIKNNLVLVPAPPPGTNRFPPVLLKNNNNNKPIPGTGLRIFQQNNGNGHLSNNIIHQFSQQQPNVPKTEMEPPPIDSNRLKPPILELPSSGPIRYRPNNERDGGGGSGGDNRPNLLRPDDDLFKNKSPPASPTPPIVHTIASVDDFNKIVGTNTFTAIIPTKSDTANEVTQSVSGNNLPESYDDDDDDDEGNDNLEGSEITVVVPPVSNPVEAGVTPVVKYTGGRLQTSVISLPAENSNEDEDDYYEETVTTTTTKPVISPTRSITTPQKTRGPSTPKNVTQSPPPAHTRGTTTSTTTTTMTSTVSNNASSSTGITRRPQLTQILRFTTTTKLPLASSTTTKPVIRRPFIPTRGPGPNIVPWARRPQTSSTTTTVKNPASSGESNTTTTTSGNKRPTSTSMTVLVSTSMSNSSSSSSSPESKRPSTSILPPFLRRPTPGQGSRGGNSGGVVSSEENKSGGSRVTTTLISRFVPTTTQRVSTTTSPKGTTGKASIFQNVTHPPPSIRTGGGSSTSGSDEYEEYSYEEEVTPTPLGNRDNATVSVVTQVSESINPTTRITSTVPTRGGGGPRWKVSGPVKPNLNEFNENVTVRYVTRSESVTVTLTTTETSSFTRNGHVQTETILITKTIPPQTLISTIAGSVTLVNTLDIQPTIVKTTVFSEPTRLPVATTFFDTSESSAPSPSGDRDRATSSTERVNLSGLVTKGKLRPTPTTARTPEISETAFSENLPCFANCTANANQNLACRTYANATRSRCDCKPGYARMKSKYPCRPTFTYEMRLGINHMDGMLFDFKDLYNAASDGYLNFITITKEAIDKAFLATDIKRQFQGSEVISIDPIRPANKSEPKVNVDFLVQLTTNITEDRIKNHLIRTLRTSNFSIGRTGVMSTRDFNDFAARDFNECENLEYNDCSESAECVNIRGSFSCKCKLGYKDKSSKRKPGRDCQETSGCGECNFRGTCHREPTTGNRTCNCFKWYGGTTCQINLKFLLIAITGIGSVLFILVMLCGTLLCKRGGNSGGVGSGRERSRRPERTGSGRFMRYRSPNSQTTLEQGSGGDHLR</sequence>
<dbReference type="PROSITE" id="PS01187">
    <property type="entry name" value="EGF_CA"/>
    <property type="match status" value="1"/>
</dbReference>
<feature type="compositionally biased region" description="Low complexity" evidence="6">
    <location>
        <begin position="4597"/>
        <end position="4616"/>
    </location>
</feature>
<dbReference type="Pfam" id="PF07645">
    <property type="entry name" value="EGF_CA"/>
    <property type="match status" value="1"/>
</dbReference>
<dbReference type="STRING" id="158441.A0A226EDN2"/>
<feature type="compositionally biased region" description="Pro residues" evidence="6">
    <location>
        <begin position="961"/>
        <end position="982"/>
    </location>
</feature>
<feature type="compositionally biased region" description="Basic and acidic residues" evidence="6">
    <location>
        <begin position="5148"/>
        <end position="5159"/>
    </location>
</feature>
<feature type="compositionally biased region" description="Basic and acidic residues" evidence="6">
    <location>
        <begin position="1447"/>
        <end position="1461"/>
    </location>
</feature>
<feature type="compositionally biased region" description="Polar residues" evidence="6">
    <location>
        <begin position="4386"/>
        <end position="4407"/>
    </location>
</feature>
<feature type="compositionally biased region" description="Low complexity" evidence="6">
    <location>
        <begin position="4505"/>
        <end position="4552"/>
    </location>
</feature>
<name>A0A226EDN2_FOLCA</name>
<dbReference type="GO" id="GO:0005509">
    <property type="term" value="F:calcium ion binding"/>
    <property type="evidence" value="ECO:0007669"/>
    <property type="project" value="InterPro"/>
</dbReference>
<feature type="region of interest" description="Disordered" evidence="6">
    <location>
        <begin position="955"/>
        <end position="1127"/>
    </location>
</feature>
<feature type="compositionally biased region" description="Basic and acidic residues" evidence="6">
    <location>
        <begin position="3087"/>
        <end position="3097"/>
    </location>
</feature>
<feature type="compositionally biased region" description="Low complexity" evidence="6">
    <location>
        <begin position="616"/>
        <end position="634"/>
    </location>
</feature>
<dbReference type="FunFam" id="2.10.25.10:FF:000038">
    <property type="entry name" value="Fibrillin 2"/>
    <property type="match status" value="1"/>
</dbReference>
<feature type="compositionally biased region" description="Polar residues" evidence="6">
    <location>
        <begin position="4491"/>
        <end position="4504"/>
    </location>
</feature>
<dbReference type="Pfam" id="PF15950">
    <property type="entry name" value="DUF4758"/>
    <property type="match status" value="3"/>
</dbReference>
<feature type="compositionally biased region" description="Basic and acidic residues" evidence="6">
    <location>
        <begin position="3226"/>
        <end position="3238"/>
    </location>
</feature>
<feature type="compositionally biased region" description="Polar residues" evidence="6">
    <location>
        <begin position="667"/>
        <end position="677"/>
    </location>
</feature>
<organism evidence="9 10">
    <name type="scientific">Folsomia candida</name>
    <name type="common">Springtail</name>
    <dbReference type="NCBI Taxonomy" id="158441"/>
    <lineage>
        <taxon>Eukaryota</taxon>
        <taxon>Metazoa</taxon>
        <taxon>Ecdysozoa</taxon>
        <taxon>Arthropoda</taxon>
        <taxon>Hexapoda</taxon>
        <taxon>Collembola</taxon>
        <taxon>Entomobryomorpha</taxon>
        <taxon>Isotomoidea</taxon>
        <taxon>Isotomidae</taxon>
        <taxon>Proisotominae</taxon>
        <taxon>Folsomia</taxon>
    </lineage>
</organism>
<protein>
    <submittedName>
        <fullName evidence="9">Mucin-12</fullName>
    </submittedName>
</protein>
<proteinExistence type="predicted"/>
<feature type="compositionally biased region" description="Low complexity" evidence="6">
    <location>
        <begin position="462"/>
        <end position="479"/>
    </location>
</feature>
<feature type="compositionally biased region" description="Basic and acidic residues" evidence="6">
    <location>
        <begin position="315"/>
        <end position="327"/>
    </location>
</feature>
<feature type="compositionally biased region" description="Acidic residues" evidence="6">
    <location>
        <begin position="3595"/>
        <end position="3614"/>
    </location>
</feature>
<feature type="compositionally biased region" description="Polar residues" evidence="6">
    <location>
        <begin position="1111"/>
        <end position="1124"/>
    </location>
</feature>
<feature type="compositionally biased region" description="Basic residues" evidence="6">
    <location>
        <begin position="2543"/>
        <end position="2552"/>
    </location>
</feature>
<feature type="compositionally biased region" description="Low complexity" evidence="6">
    <location>
        <begin position="1011"/>
        <end position="1028"/>
    </location>
</feature>
<feature type="compositionally biased region" description="Low complexity" evidence="6">
    <location>
        <begin position="2439"/>
        <end position="2449"/>
    </location>
</feature>
<feature type="compositionally biased region" description="Polar residues" evidence="6">
    <location>
        <begin position="4796"/>
        <end position="4806"/>
    </location>
</feature>
<feature type="compositionally biased region" description="Low complexity" evidence="6">
    <location>
        <begin position="3028"/>
        <end position="3048"/>
    </location>
</feature>
<feature type="compositionally biased region" description="Pro residues" evidence="6">
    <location>
        <begin position="1434"/>
        <end position="1443"/>
    </location>
</feature>
<feature type="region of interest" description="Disordered" evidence="6">
    <location>
        <begin position="4155"/>
        <end position="4263"/>
    </location>
</feature>
<dbReference type="InterPro" id="IPR049883">
    <property type="entry name" value="NOTCH1_EGF-like"/>
</dbReference>
<feature type="compositionally biased region" description="Basic residues" evidence="6">
    <location>
        <begin position="2624"/>
        <end position="2637"/>
    </location>
</feature>
<feature type="region of interest" description="Disordered" evidence="6">
    <location>
        <begin position="4471"/>
        <end position="4646"/>
    </location>
</feature>
<feature type="compositionally biased region" description="Polar residues" evidence="6">
    <location>
        <begin position="5168"/>
        <end position="5177"/>
    </location>
</feature>
<feature type="region of interest" description="Disordered" evidence="6">
    <location>
        <begin position="4357"/>
        <end position="4446"/>
    </location>
</feature>
<feature type="compositionally biased region" description="Basic and acidic residues" evidence="6">
    <location>
        <begin position="2596"/>
        <end position="2608"/>
    </location>
</feature>
<feature type="domain" description="EGF-like" evidence="8">
    <location>
        <begin position="5023"/>
        <end position="5062"/>
    </location>
</feature>
<feature type="compositionally biased region" description="Polar residues" evidence="6">
    <location>
        <begin position="3575"/>
        <end position="3585"/>
    </location>
</feature>
<dbReference type="SMART" id="SM00181">
    <property type="entry name" value="EGF"/>
    <property type="match status" value="2"/>
</dbReference>
<feature type="compositionally biased region" description="Acidic residues" evidence="6">
    <location>
        <begin position="2450"/>
        <end position="2459"/>
    </location>
</feature>
<feature type="region of interest" description="Disordered" evidence="6">
    <location>
        <begin position="3407"/>
        <end position="3479"/>
    </location>
</feature>
<feature type="compositionally biased region" description="Basic and acidic residues" evidence="6">
    <location>
        <begin position="2910"/>
        <end position="2927"/>
    </location>
</feature>
<evidence type="ECO:0000256" key="5">
    <source>
        <dbReference type="PROSITE-ProRule" id="PRU00076"/>
    </source>
</evidence>
<accession>A0A226EDN2</accession>
<reference evidence="9 10" key="1">
    <citation type="submission" date="2015-12" db="EMBL/GenBank/DDBJ databases">
        <title>The genome of Folsomia candida.</title>
        <authorList>
            <person name="Faddeeva A."/>
            <person name="Derks M.F."/>
            <person name="Anvar Y."/>
            <person name="Smit S."/>
            <person name="Van Straalen N."/>
            <person name="Roelofs D."/>
        </authorList>
    </citation>
    <scope>NUCLEOTIDE SEQUENCE [LARGE SCALE GENOMIC DNA]</scope>
    <source>
        <strain evidence="9 10">VU population</strain>
        <tissue evidence="9">Whole body</tissue>
    </source>
</reference>
<feature type="compositionally biased region" description="Low complexity" evidence="6">
    <location>
        <begin position="650"/>
        <end position="661"/>
    </location>
</feature>
<dbReference type="PROSITE" id="PS00010">
    <property type="entry name" value="ASX_HYDROXYL"/>
    <property type="match status" value="1"/>
</dbReference>
<feature type="compositionally biased region" description="Polar residues" evidence="6">
    <location>
        <begin position="3157"/>
        <end position="3172"/>
    </location>
</feature>
<evidence type="ECO:0000256" key="3">
    <source>
        <dbReference type="ARBA" id="ARBA00022737"/>
    </source>
</evidence>
<feature type="compositionally biased region" description="Low complexity" evidence="6">
    <location>
        <begin position="551"/>
        <end position="568"/>
    </location>
</feature>
<dbReference type="Proteomes" id="UP000198287">
    <property type="component" value="Unassembled WGS sequence"/>
</dbReference>
<feature type="compositionally biased region" description="Low complexity" evidence="6">
    <location>
        <begin position="521"/>
        <end position="534"/>
    </location>
</feature>
<dbReference type="PANTHER" id="PTHR39072">
    <property type="entry name" value="RE48511P"/>
    <property type="match status" value="1"/>
</dbReference>
<feature type="compositionally biased region" description="Low complexity" evidence="6">
    <location>
        <begin position="584"/>
        <end position="597"/>
    </location>
</feature>
<feature type="region of interest" description="Disordered" evidence="6">
    <location>
        <begin position="2344"/>
        <end position="2482"/>
    </location>
</feature>
<feature type="compositionally biased region" description="Pro residues" evidence="6">
    <location>
        <begin position="3263"/>
        <end position="3274"/>
    </location>
</feature>
<evidence type="ECO:0000256" key="6">
    <source>
        <dbReference type="SAM" id="MobiDB-lite"/>
    </source>
</evidence>
<feature type="compositionally biased region" description="Acidic residues" evidence="6">
    <location>
        <begin position="2396"/>
        <end position="2412"/>
    </location>
</feature>
<feature type="compositionally biased region" description="Polar residues" evidence="6">
    <location>
        <begin position="343"/>
        <end position="372"/>
    </location>
</feature>
<feature type="compositionally biased region" description="Low complexity" evidence="6">
    <location>
        <begin position="4417"/>
        <end position="4438"/>
    </location>
</feature>
<feature type="region of interest" description="Disordered" evidence="6">
    <location>
        <begin position="2524"/>
        <end position="2572"/>
    </location>
</feature>
<feature type="region of interest" description="Disordered" evidence="6">
    <location>
        <begin position="912"/>
        <end position="943"/>
    </location>
</feature>
<feature type="compositionally biased region" description="Polar residues" evidence="6">
    <location>
        <begin position="2423"/>
        <end position="2437"/>
    </location>
</feature>
<feature type="compositionally biased region" description="Pro residues" evidence="6">
    <location>
        <begin position="3316"/>
        <end position="3325"/>
    </location>
</feature>
<feature type="region of interest" description="Disordered" evidence="6">
    <location>
        <begin position="4796"/>
        <end position="4820"/>
    </location>
</feature>
<dbReference type="SMART" id="SM00179">
    <property type="entry name" value="EGF_CA"/>
    <property type="match status" value="1"/>
</dbReference>
<feature type="disulfide bond" evidence="5">
    <location>
        <begin position="5078"/>
        <end position="5095"/>
    </location>
</feature>
<keyword evidence="7" id="KW-1133">Transmembrane helix</keyword>
<feature type="region of interest" description="Disordered" evidence="6">
    <location>
        <begin position="4102"/>
        <end position="4121"/>
    </location>
</feature>
<feature type="compositionally biased region" description="Low complexity" evidence="6">
    <location>
        <begin position="3409"/>
        <end position="3421"/>
    </location>
</feature>
<feature type="compositionally biased region" description="Low complexity" evidence="6">
    <location>
        <begin position="487"/>
        <end position="502"/>
    </location>
</feature>
<feature type="compositionally biased region" description="Polar residues" evidence="6">
    <location>
        <begin position="2872"/>
        <end position="2890"/>
    </location>
</feature>
<feature type="region of interest" description="Disordered" evidence="6">
    <location>
        <begin position="294"/>
        <end position="768"/>
    </location>
</feature>
<feature type="compositionally biased region" description="Polar residues" evidence="6">
    <location>
        <begin position="4291"/>
        <end position="4304"/>
    </location>
</feature>
<comment type="caution">
    <text evidence="5">Lacks conserved residue(s) required for the propagation of feature annotation.</text>
</comment>
<feature type="region of interest" description="Disordered" evidence="6">
    <location>
        <begin position="2725"/>
        <end position="2744"/>
    </location>
</feature>
<feature type="compositionally biased region" description="Acidic residues" evidence="6">
    <location>
        <begin position="4306"/>
        <end position="4318"/>
    </location>
</feature>